<keyword evidence="3" id="KW-1185">Reference proteome</keyword>
<accession>A0A0K6FKT7</accession>
<dbReference type="Pfam" id="PF08547">
    <property type="entry name" value="CIA30"/>
    <property type="match status" value="1"/>
</dbReference>
<dbReference type="Proteomes" id="UP000044841">
    <property type="component" value="Unassembled WGS sequence"/>
</dbReference>
<reference evidence="2 3" key="1">
    <citation type="submission" date="2015-07" db="EMBL/GenBank/DDBJ databases">
        <authorList>
            <person name="Noorani M."/>
        </authorList>
    </citation>
    <scope>NUCLEOTIDE SEQUENCE [LARGE SCALE GENOMIC DNA]</scope>
    <source>
        <strain evidence="2">BBA 69670</strain>
    </source>
</reference>
<protein>
    <recommendedName>
        <fullName evidence="1">NADH:ubiquinone oxidoreductase intermediate-associated protein 30 domain-containing protein</fullName>
    </recommendedName>
</protein>
<proteinExistence type="predicted"/>
<evidence type="ECO:0000313" key="2">
    <source>
        <dbReference type="EMBL" id="CUA66619.1"/>
    </source>
</evidence>
<dbReference type="EMBL" id="CYGV01000001">
    <property type="protein sequence ID" value="CUA66619.1"/>
    <property type="molecule type" value="Genomic_DNA"/>
</dbReference>
<sequence length="77" mass="8567">MSTVTIFPPWRISEWETVDDRIRGGKSISTLHERGGDGIWFCGTLDITALGGAGFASQRFRFSDLLVSQNRNTRGYG</sequence>
<evidence type="ECO:0000313" key="3">
    <source>
        <dbReference type="Proteomes" id="UP000044841"/>
    </source>
</evidence>
<dbReference type="AlphaFoldDB" id="A0A0K6FKT7"/>
<organism evidence="2 3">
    <name type="scientific">Rhizoctonia solani</name>
    <dbReference type="NCBI Taxonomy" id="456999"/>
    <lineage>
        <taxon>Eukaryota</taxon>
        <taxon>Fungi</taxon>
        <taxon>Dikarya</taxon>
        <taxon>Basidiomycota</taxon>
        <taxon>Agaricomycotina</taxon>
        <taxon>Agaricomycetes</taxon>
        <taxon>Cantharellales</taxon>
        <taxon>Ceratobasidiaceae</taxon>
        <taxon>Rhizoctonia</taxon>
    </lineage>
</organism>
<name>A0A0K6FKT7_9AGAM</name>
<gene>
    <name evidence="2" type="ORF">RSOLAG22IIIB_00060</name>
</gene>
<dbReference type="InterPro" id="IPR013857">
    <property type="entry name" value="NADH-UbQ_OxRdtase-assoc_prot30"/>
</dbReference>
<feature type="domain" description="NADH:ubiquinone oxidoreductase intermediate-associated protein 30" evidence="1">
    <location>
        <begin position="12"/>
        <end position="62"/>
    </location>
</feature>
<evidence type="ECO:0000259" key="1">
    <source>
        <dbReference type="Pfam" id="PF08547"/>
    </source>
</evidence>